<keyword evidence="2" id="KW-0805">Transcription regulation</keyword>
<keyword evidence="4" id="KW-0804">Transcription</keyword>
<dbReference type="GO" id="GO:0043565">
    <property type="term" value="F:sequence-specific DNA binding"/>
    <property type="evidence" value="ECO:0007669"/>
    <property type="project" value="InterPro"/>
</dbReference>
<sequence length="263" mass="29271">MPGQRPGVFPLPARSLLEGRLCLQLLPRSAYSGRDPVQWQTLGIALEHQWGVHAIDSDRRVDFDTPPGTLALTPPGVEVFSESAEGGEYLLVRWQLEDERPRIQRRLESTGHARGLALGRQLRRLLLEPDGDPLRLEATALEFVGLCDSMPAGNPRPRDFAGVLRRFAEDFAQPLSLAQLAAGQGQSQLRFLRDFTRAVGMTPHAYLLEVRVQAARRMIESADRPLAEIALDCGFAHQSHLGSAFRKVLGITPGDYRRRVTVR</sequence>
<dbReference type="EMBL" id="JSYZ01000011">
    <property type="protein sequence ID" value="KPA90235.1"/>
    <property type="molecule type" value="Genomic_DNA"/>
</dbReference>
<dbReference type="InterPro" id="IPR050204">
    <property type="entry name" value="AraC_XylS_family_regulators"/>
</dbReference>
<evidence type="ECO:0000313" key="8">
    <source>
        <dbReference type="Proteomes" id="UP000037931"/>
    </source>
</evidence>
<dbReference type="PROSITE" id="PS01124">
    <property type="entry name" value="HTH_ARAC_FAMILY_2"/>
    <property type="match status" value="1"/>
</dbReference>
<comment type="caution">
    <text evidence="7">The sequence shown here is derived from an EMBL/GenBank/DDBJ whole genome shotgun (WGS) entry which is preliminary data.</text>
</comment>
<accession>A0A0N0E3L0</accession>
<gene>
    <name evidence="7" type="ORF">PF66_03369</name>
</gene>
<dbReference type="OrthoDB" id="5740883at2"/>
<comment type="function">
    <text evidence="5">Regulatory protein of the TOL plasmid xyl operons. XylS activates the xylXYZLTEGFJQKIH operon required for the degradation of toluene, m-xylene and p-xylene.</text>
</comment>
<keyword evidence="8" id="KW-1185">Reference proteome</keyword>
<dbReference type="SUPFAM" id="SSF46689">
    <property type="entry name" value="Homeodomain-like"/>
    <property type="match status" value="2"/>
</dbReference>
<dbReference type="InterPro" id="IPR009057">
    <property type="entry name" value="Homeodomain-like_sf"/>
</dbReference>
<dbReference type="RefSeq" id="WP_054063279.1">
    <property type="nucleotide sequence ID" value="NZ_JSYZ01000011.1"/>
</dbReference>
<dbReference type="GO" id="GO:0009893">
    <property type="term" value="P:positive regulation of metabolic process"/>
    <property type="evidence" value="ECO:0007669"/>
    <property type="project" value="UniProtKB-ARBA"/>
</dbReference>
<protein>
    <submittedName>
        <fullName evidence="7">Transcriptional regulator, AraC family</fullName>
    </submittedName>
</protein>
<reference evidence="7 8" key="1">
    <citation type="journal article" date="2015" name="PLoS ONE">
        <title>Rice-Infecting Pseudomonas Genomes Are Highly Accessorized and Harbor Multiple Putative Virulence Mechanisms to Cause Sheath Brown Rot.</title>
        <authorList>
            <person name="Quibod I.L."/>
            <person name="Grande G."/>
            <person name="Oreiro E.G."/>
            <person name="Borja F.N."/>
            <person name="Dossa G.S."/>
            <person name="Mauleon R."/>
            <person name="Cruz C.V."/>
            <person name="Oliva R."/>
        </authorList>
    </citation>
    <scope>NUCLEOTIDE SEQUENCE [LARGE SCALE GENOMIC DNA]</scope>
    <source>
        <strain evidence="7 8">IRRI 6609</strain>
    </source>
</reference>
<feature type="domain" description="HTH araC/xylS-type" evidence="6">
    <location>
        <begin position="161"/>
        <end position="259"/>
    </location>
</feature>
<dbReference type="SMART" id="SM00342">
    <property type="entry name" value="HTH_ARAC"/>
    <property type="match status" value="1"/>
</dbReference>
<dbReference type="Pfam" id="PF12833">
    <property type="entry name" value="HTH_18"/>
    <property type="match status" value="1"/>
</dbReference>
<dbReference type="Proteomes" id="UP000037931">
    <property type="component" value="Unassembled WGS sequence"/>
</dbReference>
<dbReference type="PROSITE" id="PS00041">
    <property type="entry name" value="HTH_ARAC_FAMILY_1"/>
    <property type="match status" value="1"/>
</dbReference>
<dbReference type="InterPro" id="IPR018062">
    <property type="entry name" value="HTH_AraC-typ_CS"/>
</dbReference>
<dbReference type="Gene3D" id="1.10.10.60">
    <property type="entry name" value="Homeodomain-like"/>
    <property type="match status" value="1"/>
</dbReference>
<dbReference type="GO" id="GO:0003700">
    <property type="term" value="F:DNA-binding transcription factor activity"/>
    <property type="evidence" value="ECO:0007669"/>
    <property type="project" value="InterPro"/>
</dbReference>
<name>A0A0N0E3L0_9PSED</name>
<proteinExistence type="predicted"/>
<organism evidence="7 8">
    <name type="scientific">Pseudomonas asplenii</name>
    <dbReference type="NCBI Taxonomy" id="53407"/>
    <lineage>
        <taxon>Bacteria</taxon>
        <taxon>Pseudomonadati</taxon>
        <taxon>Pseudomonadota</taxon>
        <taxon>Gammaproteobacteria</taxon>
        <taxon>Pseudomonadales</taxon>
        <taxon>Pseudomonadaceae</taxon>
        <taxon>Pseudomonas</taxon>
    </lineage>
</organism>
<evidence type="ECO:0000259" key="6">
    <source>
        <dbReference type="PROSITE" id="PS01124"/>
    </source>
</evidence>
<comment type="subcellular location">
    <subcellularLocation>
        <location evidence="1">Cytoplasm</location>
    </subcellularLocation>
</comment>
<evidence type="ECO:0000256" key="5">
    <source>
        <dbReference type="ARBA" id="ARBA00037345"/>
    </source>
</evidence>
<dbReference type="PATRIC" id="fig|50340.43.peg.666"/>
<evidence type="ECO:0000256" key="4">
    <source>
        <dbReference type="ARBA" id="ARBA00023163"/>
    </source>
</evidence>
<evidence type="ECO:0000313" key="7">
    <source>
        <dbReference type="EMBL" id="KPA90235.1"/>
    </source>
</evidence>
<dbReference type="GO" id="GO:0005737">
    <property type="term" value="C:cytoplasm"/>
    <property type="evidence" value="ECO:0007669"/>
    <property type="project" value="UniProtKB-SubCell"/>
</dbReference>
<dbReference type="PANTHER" id="PTHR46796">
    <property type="entry name" value="HTH-TYPE TRANSCRIPTIONAL ACTIVATOR RHAS-RELATED"/>
    <property type="match status" value="1"/>
</dbReference>
<evidence type="ECO:0000256" key="1">
    <source>
        <dbReference type="ARBA" id="ARBA00004496"/>
    </source>
</evidence>
<dbReference type="STRING" id="50340.PF66_03369"/>
<keyword evidence="3" id="KW-0238">DNA-binding</keyword>
<dbReference type="InterPro" id="IPR018060">
    <property type="entry name" value="HTH_AraC"/>
</dbReference>
<evidence type="ECO:0000256" key="2">
    <source>
        <dbReference type="ARBA" id="ARBA00023015"/>
    </source>
</evidence>
<evidence type="ECO:0000256" key="3">
    <source>
        <dbReference type="ARBA" id="ARBA00023125"/>
    </source>
</evidence>
<dbReference type="AlphaFoldDB" id="A0A0N0E3L0"/>